<comment type="caution">
    <text evidence="1">The sequence shown here is derived from an EMBL/GenBank/DDBJ whole genome shotgun (WGS) entry which is preliminary data.</text>
</comment>
<protein>
    <submittedName>
        <fullName evidence="1">Uncharacterized protein</fullName>
    </submittedName>
</protein>
<proteinExistence type="predicted"/>
<dbReference type="AlphaFoldDB" id="A0A813W0Q9"/>
<dbReference type="EMBL" id="CAJNOR010000236">
    <property type="protein sequence ID" value="CAF0850762.1"/>
    <property type="molecule type" value="Genomic_DNA"/>
</dbReference>
<gene>
    <name evidence="1" type="ORF">XAT740_LOCUS5468</name>
</gene>
<sequence>MYSFKSVEHTGLQNLAQTCIDIGARCSRYLEWPKVNSSDTPIATDEDVNIKAALKNEIQIQSKCHSNSLDSNIFGFALLAITDKFYQTTRLKSIKDGLLLIWQMMSKTIEWISLITREFVDCSTTAIEKPRTDESFGLFAKLPNSSSEPSKSSVKDELSVELAQYNKLSFLTTPALANPSLLFLEF</sequence>
<name>A0A813W0Q9_ADIRI</name>
<evidence type="ECO:0000313" key="2">
    <source>
        <dbReference type="Proteomes" id="UP000663828"/>
    </source>
</evidence>
<accession>A0A813W0Q9</accession>
<reference evidence="1" key="1">
    <citation type="submission" date="2021-02" db="EMBL/GenBank/DDBJ databases">
        <authorList>
            <person name="Nowell W R."/>
        </authorList>
    </citation>
    <scope>NUCLEOTIDE SEQUENCE</scope>
</reference>
<organism evidence="1 2">
    <name type="scientific">Adineta ricciae</name>
    <name type="common">Rotifer</name>
    <dbReference type="NCBI Taxonomy" id="249248"/>
    <lineage>
        <taxon>Eukaryota</taxon>
        <taxon>Metazoa</taxon>
        <taxon>Spiralia</taxon>
        <taxon>Gnathifera</taxon>
        <taxon>Rotifera</taxon>
        <taxon>Eurotatoria</taxon>
        <taxon>Bdelloidea</taxon>
        <taxon>Adinetida</taxon>
        <taxon>Adinetidae</taxon>
        <taxon>Adineta</taxon>
    </lineage>
</organism>
<evidence type="ECO:0000313" key="1">
    <source>
        <dbReference type="EMBL" id="CAF0850762.1"/>
    </source>
</evidence>
<dbReference type="Proteomes" id="UP000663828">
    <property type="component" value="Unassembled WGS sequence"/>
</dbReference>
<keyword evidence="2" id="KW-1185">Reference proteome</keyword>